<sequence length="299" mass="34461">MKHLTLERKPLLQGLLLLLFSIYLWQLYFTGNLPYYIHPRYIPFTVVAANVLTLLALYCLIRSIKSRTKNSTTQSPRWPYAVFSVMLLLGFLLPPQPLDLSLSSQKNFRPFGFSNQPTMEASTGGRGETPGFRAFTELDWGDWEEFGELEWQEELEYCETDWNEWAILEANPRGSDEQPPHQGTIVFTDLNFVSYLTAILSSPQQYYQRHVEIEGFVYREGDYQDNHFVLGRYAIVCCIADASVVGLLAISQEDPDVDSWIKARGTIIPGSYQGFEMPVLQIERWEEVQDLPFPYVYAP</sequence>
<dbReference type="NCBIfam" id="TIGR03943">
    <property type="entry name" value="TIGR03943 family putative permease subunit"/>
    <property type="match status" value="1"/>
</dbReference>
<dbReference type="InterPro" id="IPR048447">
    <property type="entry name" value="DUF1980_C"/>
</dbReference>
<gene>
    <name evidence="4" type="ORF">FTV88_0219</name>
</gene>
<feature type="domain" description="DUF1980" evidence="2">
    <location>
        <begin position="12"/>
        <end position="108"/>
    </location>
</feature>
<reference evidence="5" key="1">
    <citation type="submission" date="2019-11" db="EMBL/GenBank/DDBJ databases">
        <title>Genome sequence of Heliorestis convoluta strain HH, an alkaliphilic and minimalistic phototrophic bacterium from a soda lake in Egypt.</title>
        <authorList>
            <person name="Dewey E.D."/>
            <person name="Stokes L.M."/>
            <person name="Burchell B.M."/>
            <person name="Shaffer K.N."/>
            <person name="Huntington A.M."/>
            <person name="Baker J.M."/>
            <person name="Nadendla S."/>
            <person name="Giglio M.G."/>
            <person name="Touchman J.W."/>
            <person name="Blankenship R.E."/>
            <person name="Madigan M.T."/>
            <person name="Sattley W.M."/>
        </authorList>
    </citation>
    <scope>NUCLEOTIDE SEQUENCE [LARGE SCALE GENOMIC DNA]</scope>
    <source>
        <strain evidence="5">HH</strain>
    </source>
</reference>
<evidence type="ECO:0000256" key="1">
    <source>
        <dbReference type="SAM" id="Phobius"/>
    </source>
</evidence>
<dbReference type="InterPro" id="IPR052955">
    <property type="entry name" value="UPF0703_membrane_permease"/>
</dbReference>
<keyword evidence="5" id="KW-1185">Reference proteome</keyword>
<dbReference type="Pfam" id="PF21537">
    <property type="entry name" value="DUF1980_C"/>
    <property type="match status" value="1"/>
</dbReference>
<organism evidence="4 5">
    <name type="scientific">Heliorestis convoluta</name>
    <dbReference type="NCBI Taxonomy" id="356322"/>
    <lineage>
        <taxon>Bacteria</taxon>
        <taxon>Bacillati</taxon>
        <taxon>Bacillota</taxon>
        <taxon>Clostridia</taxon>
        <taxon>Eubacteriales</taxon>
        <taxon>Heliobacteriaceae</taxon>
        <taxon>Heliorestis</taxon>
    </lineage>
</organism>
<protein>
    <recommendedName>
        <fullName evidence="6">TIGR03943 family protein</fullName>
    </recommendedName>
</protein>
<accession>A0A5Q2MVY8</accession>
<dbReference type="RefSeq" id="WP_162007840.1">
    <property type="nucleotide sequence ID" value="NZ_CP045875.1"/>
</dbReference>
<dbReference type="PANTHER" id="PTHR40047">
    <property type="entry name" value="UPF0703 PROTEIN YCGQ"/>
    <property type="match status" value="1"/>
</dbReference>
<dbReference type="InterPro" id="IPR048493">
    <property type="entry name" value="DUF1980_N"/>
</dbReference>
<evidence type="ECO:0000313" key="5">
    <source>
        <dbReference type="Proteomes" id="UP000366051"/>
    </source>
</evidence>
<feature type="transmembrane region" description="Helical" evidence="1">
    <location>
        <begin position="41"/>
        <end position="60"/>
    </location>
</feature>
<dbReference type="KEGG" id="hcv:FTV88_0219"/>
<keyword evidence="1" id="KW-0812">Transmembrane</keyword>
<feature type="domain" description="DUF1980" evidence="3">
    <location>
        <begin position="181"/>
        <end position="297"/>
    </location>
</feature>
<keyword evidence="1" id="KW-0472">Membrane</keyword>
<dbReference type="AlphaFoldDB" id="A0A5Q2MVY8"/>
<evidence type="ECO:0000313" key="4">
    <source>
        <dbReference type="EMBL" id="QGG46398.1"/>
    </source>
</evidence>
<feature type="transmembrane region" description="Helical" evidence="1">
    <location>
        <begin position="12"/>
        <end position="29"/>
    </location>
</feature>
<dbReference type="InterPro" id="IPR015402">
    <property type="entry name" value="DUF1980"/>
</dbReference>
<dbReference type="Proteomes" id="UP000366051">
    <property type="component" value="Chromosome"/>
</dbReference>
<dbReference type="EMBL" id="CP045875">
    <property type="protein sequence ID" value="QGG46398.1"/>
    <property type="molecule type" value="Genomic_DNA"/>
</dbReference>
<dbReference type="PANTHER" id="PTHR40047:SF1">
    <property type="entry name" value="UPF0703 PROTEIN YCGQ"/>
    <property type="match status" value="1"/>
</dbReference>
<name>A0A5Q2MVY8_9FIRM</name>
<evidence type="ECO:0008006" key="6">
    <source>
        <dbReference type="Google" id="ProtNLM"/>
    </source>
</evidence>
<evidence type="ECO:0000259" key="2">
    <source>
        <dbReference type="Pfam" id="PF09323"/>
    </source>
</evidence>
<proteinExistence type="predicted"/>
<evidence type="ECO:0000259" key="3">
    <source>
        <dbReference type="Pfam" id="PF21537"/>
    </source>
</evidence>
<dbReference type="Pfam" id="PF09323">
    <property type="entry name" value="DUF1980"/>
    <property type="match status" value="1"/>
</dbReference>
<keyword evidence="1" id="KW-1133">Transmembrane helix</keyword>